<evidence type="ECO:0000313" key="3">
    <source>
        <dbReference type="Proteomes" id="UP000748025"/>
    </source>
</evidence>
<feature type="compositionally biased region" description="Low complexity" evidence="1">
    <location>
        <begin position="74"/>
        <end position="104"/>
    </location>
</feature>
<feature type="compositionally biased region" description="Basic and acidic residues" evidence="1">
    <location>
        <begin position="813"/>
        <end position="822"/>
    </location>
</feature>
<feature type="region of interest" description="Disordered" evidence="1">
    <location>
        <begin position="1087"/>
        <end position="1183"/>
    </location>
</feature>
<feature type="region of interest" description="Disordered" evidence="1">
    <location>
        <begin position="1676"/>
        <end position="1703"/>
    </location>
</feature>
<feature type="compositionally biased region" description="Acidic residues" evidence="1">
    <location>
        <begin position="217"/>
        <end position="226"/>
    </location>
</feature>
<sequence>MSSPDPLNDLTMADSASQPPSSVTRRLTRSQSSQRFLALSLAGSPQRQMFVPSQLYGDNNSVGSSSARRKLFQSPRPSSPASTASPTVARRLRRQTTTTTVPLRESIEEEPDDGITPKSRGRPRKTNGTPMPGAGTKRRAGSPVKRTPRRARTMASQEQEEASFEPRLQATPTSKRNVRARKTPGAAISTQAKLDITPRASTARRGRRRRQALAPDELLELADEVGDISLDTTQLPPVTSDDEVDLVRAPSDSPDDVASADTPQLSPSSASAGVAPSSPSPATGVSADQGSDVWITSMPEDPTPKAVQAVPRTQDDISQLSPRFGATHLLPQYARQQDDDDASQSGGYNDNHDDDDDDDDDDNNNDYGYGDLGAGGSDRSSVDELLRDDEPPATMAMAPSAYDTIAQGEDFSMIFMESIQSLHPNFDSSVHSIGAHDELGEETSLIINKTLESLRQGGDGGDLEGHEAGAVHPPNPFTASQPGESVVEDEEQQVRQEQQEQQENDGQLGQLPDMPAEQQLPSPSRDLAPAQPQSSSPISRPSPYWSRSPRKSANPSPLRHRVLKYSAMQAGESTAVSGTAHTALGIRQPSQSHQHVENAGYPEEGQANSYEDSFSEIPDAVLTAATPRRPLANTSYNSMEDEADHAQMEEVQNDDGMAAEEWGQSQHKDVSVGEEVEEEEEEEGGGGEEGEEAVAPEELLVPENTHQEDAETNDHELTHLAAQVLREEQNGQNQQQERVMPATERNGLDVVDIDVTSVGHHSHNLEGLGINEDDDNPPEEQEEEENEARSATEAEAHAAEPSLFVADVEDETEARGRQRDSEAGEDTIGVSVGTRRQVSEQDEHDVAEDPRQGLEDEETVAAEPVEDAAEDMADYSIRRGYNDEQDQKRDEDEEVEMEDAETVEDVGEDEAEYEVHGRYDNQQERGQEEEMRDAEEMEHAGGNMAEYEVQERYDMQREQEQEREEEMEDAGEDLAGYEVRERYDIPQEQQQQQGHGQELEMEDVEQDVAPQNVHGVDNQEQESEQHDEEMTTNDWNVNVMSTHAAEPMVQAGEYEEQAQVDSNVYDEDDPVDKEMAEAMEAAIQAEEQRAMVASSIASTAAAAASASDQTRLPTPDDTPPQADLEASDQSPYKSHLSSRPSSRMRWSPRSPGGFSFDARFAAAEHAASSIPRSPSRFASSPRYPGCVGDAAPAVAVQRREELEIEEVTGDDVESGEVEDEEMEDDLDSEEEKVEEHKLGRVEEDREEDREGKEEAGVYDDFVEEELPAEVESEPVLEPEMESEPEPEPEPELEPESEPEPELEPEPKAEPQQSAPAEMSRPSFDATPPHQVSSPLQKPQSLQQDTSQTKTARPHLTAIVRAGQVLQNITSDPPSPEGGDKQLGSPFRRSASKDSWNGTRDGQSGSHRLSQSPRLPRMAAHPAQQEAPNFHSNPMTTTAAAQNVLPRPVRRSVEPPPDRTRSPSHESRASSMRVTPPSEGAMSWVAREGPISPSLRGDNSLREAARLPEQEAFPPVSVHAHEAVEEPPQEASSTAHEEAKVVEDIRDDETDIWELEAQRETPVPARQRQRQLGQSFGKRVPTSNRRPSPWTKKSIHRPAVSRMISQLVPDLSHVSEEPSVLPDDQAAATQSSEPDEYSLLAQRQQEEEEEAKKAAQAPASAVKDKKRFDLSSFFSSPAAVPGMLASGPMRTKTRQPALVPPIPAAPMSMAAEAPRVVPTSSMFPQVFSQKGVLDDDDDDASVGSASMSPAFERQVAEQQEEEDEDEDEDEDEGGREDEEQEDDELEGEEERGEEELPPAPPQQSPSEADERSSSPATPEMPSAPTIAQKQNFTPRPRQTRQFLSQPSSTRSAAATPPRMQLSRADIQRWTQQTSDASEASSDLYQRSPLLRPLPPKNASPTKSALRSPLKPHTPGRVVDFTSSVLSPAEQARVRHDRQFSSQTLFSQPRQPRRQQQQQQQQPQPQPQPQQPVPFSFPDQHDSQSSHDSSHDISMQDAPPLPKQPPLQPLSQTTWSRRHWLLLDHLLQLRRKHPFPIPYARHADHYLGKTVKSHGKSMTLQRWHLDCVDAFKAHVGGWDEAILAKRLFALILGEQKRRQKRAVMFH</sequence>
<feature type="compositionally biased region" description="Polar residues" evidence="1">
    <location>
        <begin position="571"/>
        <end position="580"/>
    </location>
</feature>
<feature type="compositionally biased region" description="Basic and acidic residues" evidence="1">
    <location>
        <begin position="949"/>
        <end position="960"/>
    </location>
</feature>
<evidence type="ECO:0000256" key="1">
    <source>
        <dbReference type="SAM" id="MobiDB-lite"/>
    </source>
</evidence>
<feature type="region of interest" description="Disordered" evidence="1">
    <location>
        <begin position="624"/>
        <end position="1034"/>
    </location>
</feature>
<feature type="compositionally biased region" description="Acidic residues" evidence="1">
    <location>
        <begin position="1019"/>
        <end position="1031"/>
    </location>
</feature>
<feature type="region of interest" description="Disordered" evidence="1">
    <location>
        <begin position="1727"/>
        <end position="2008"/>
    </location>
</feature>
<feature type="compositionally biased region" description="Polar residues" evidence="1">
    <location>
        <begin position="1867"/>
        <end position="1883"/>
    </location>
</feature>
<evidence type="ECO:0000313" key="2">
    <source>
        <dbReference type="EMBL" id="KAG6006921.1"/>
    </source>
</evidence>
<name>A0A9P7NAS2_9HYPO</name>
<feature type="compositionally biased region" description="Acidic residues" evidence="1">
    <location>
        <begin position="672"/>
        <end position="695"/>
    </location>
</feature>
<feature type="compositionally biased region" description="Basic and acidic residues" evidence="1">
    <location>
        <begin position="1977"/>
        <end position="1989"/>
    </location>
</feature>
<feature type="compositionally biased region" description="Basic residues" evidence="1">
    <location>
        <begin position="202"/>
        <end position="211"/>
    </location>
</feature>
<feature type="compositionally biased region" description="Acidic residues" evidence="1">
    <location>
        <begin position="771"/>
        <end position="786"/>
    </location>
</feature>
<feature type="compositionally biased region" description="Low complexity" evidence="1">
    <location>
        <begin position="1093"/>
        <end position="1107"/>
    </location>
</feature>
<feature type="region of interest" description="Disordered" evidence="1">
    <location>
        <begin position="1197"/>
        <end position="1505"/>
    </location>
</feature>
<feature type="region of interest" description="Disordered" evidence="1">
    <location>
        <begin position="456"/>
        <end position="610"/>
    </location>
</feature>
<feature type="compositionally biased region" description="Basic and acidic residues" evidence="1">
    <location>
        <begin position="913"/>
        <end position="929"/>
    </location>
</feature>
<dbReference type="OrthoDB" id="3946221at2759"/>
<protein>
    <submittedName>
        <fullName evidence="2">Uncharacterized protein</fullName>
    </submittedName>
</protein>
<feature type="compositionally biased region" description="Acidic residues" evidence="1">
    <location>
        <begin position="352"/>
        <end position="364"/>
    </location>
</feature>
<accession>A0A9P7NAS2</accession>
<feature type="compositionally biased region" description="Acidic residues" evidence="1">
    <location>
        <begin position="1202"/>
        <end position="1232"/>
    </location>
</feature>
<feature type="compositionally biased region" description="Basic residues" evidence="1">
    <location>
        <begin position="136"/>
        <end position="152"/>
    </location>
</feature>
<organism evidence="2 3">
    <name type="scientific">Claviceps pusilla</name>
    <dbReference type="NCBI Taxonomy" id="123648"/>
    <lineage>
        <taxon>Eukaryota</taxon>
        <taxon>Fungi</taxon>
        <taxon>Dikarya</taxon>
        <taxon>Ascomycota</taxon>
        <taxon>Pezizomycotina</taxon>
        <taxon>Sordariomycetes</taxon>
        <taxon>Hypocreomycetidae</taxon>
        <taxon>Hypocreales</taxon>
        <taxon>Clavicipitaceae</taxon>
        <taxon>Claviceps</taxon>
    </lineage>
</organism>
<gene>
    <name evidence="2" type="ORF">E4U43_000376</name>
</gene>
<keyword evidence="3" id="KW-1185">Reference proteome</keyword>
<dbReference type="EMBL" id="SRPW01001109">
    <property type="protein sequence ID" value="KAG6006921.1"/>
    <property type="molecule type" value="Genomic_DNA"/>
</dbReference>
<feature type="compositionally biased region" description="Low complexity" evidence="1">
    <location>
        <begin position="1330"/>
        <end position="1343"/>
    </location>
</feature>
<feature type="compositionally biased region" description="Low complexity" evidence="1">
    <location>
        <begin position="532"/>
        <end position="547"/>
    </location>
</feature>
<feature type="compositionally biased region" description="Low complexity" evidence="1">
    <location>
        <begin position="987"/>
        <end position="996"/>
    </location>
</feature>
<feature type="compositionally biased region" description="Acidic residues" evidence="1">
    <location>
        <begin position="961"/>
        <end position="972"/>
    </location>
</feature>
<feature type="compositionally biased region" description="Basic and acidic residues" evidence="1">
    <location>
        <begin position="1450"/>
        <end position="1467"/>
    </location>
</feature>
<dbReference type="Proteomes" id="UP000748025">
    <property type="component" value="Unassembled WGS sequence"/>
</dbReference>
<feature type="compositionally biased region" description="Basic and acidic residues" evidence="1">
    <location>
        <begin position="876"/>
        <end position="890"/>
    </location>
</feature>
<feature type="region of interest" description="Disordered" evidence="1">
    <location>
        <begin position="1"/>
        <end position="384"/>
    </location>
</feature>
<feature type="compositionally biased region" description="Low complexity" evidence="1">
    <location>
        <begin position="21"/>
        <end position="35"/>
    </location>
</feature>
<feature type="compositionally biased region" description="Low complexity" evidence="1">
    <location>
        <begin position="1946"/>
        <end position="1961"/>
    </location>
</feature>
<proteinExistence type="predicted"/>
<reference evidence="2" key="1">
    <citation type="journal article" date="2020" name="bioRxiv">
        <title>Whole genome comparisons of ergot fungi reveals the divergence and evolution of species within the genus Claviceps are the result of varying mechanisms driving genome evolution and host range expansion.</title>
        <authorList>
            <person name="Wyka S.A."/>
            <person name="Mondo S.J."/>
            <person name="Liu M."/>
            <person name="Dettman J."/>
            <person name="Nalam V."/>
            <person name="Broders K.D."/>
        </authorList>
    </citation>
    <scope>NUCLEOTIDE SEQUENCE</scope>
    <source>
        <strain evidence="2">CCC 602</strain>
    </source>
</reference>
<feature type="compositionally biased region" description="Acidic residues" evidence="1">
    <location>
        <begin position="1757"/>
        <end position="1795"/>
    </location>
</feature>
<feature type="compositionally biased region" description="Polar residues" evidence="1">
    <location>
        <begin position="1425"/>
        <end position="1440"/>
    </location>
</feature>
<feature type="compositionally biased region" description="Acidic residues" evidence="1">
    <location>
        <begin position="891"/>
        <end position="912"/>
    </location>
</feature>
<feature type="compositionally biased region" description="Acidic residues" evidence="1">
    <location>
        <begin position="855"/>
        <end position="873"/>
    </location>
</feature>
<feature type="compositionally biased region" description="Acidic residues" evidence="1">
    <location>
        <begin position="1256"/>
        <end position="1303"/>
    </location>
</feature>
<feature type="region of interest" description="Disordered" evidence="1">
    <location>
        <begin position="1555"/>
        <end position="1661"/>
    </location>
</feature>
<feature type="compositionally biased region" description="Basic and acidic residues" evidence="1">
    <location>
        <begin position="1233"/>
        <end position="1255"/>
    </location>
</feature>
<feature type="compositionally biased region" description="Low complexity" evidence="1">
    <location>
        <begin position="1158"/>
        <end position="1182"/>
    </location>
</feature>
<comment type="caution">
    <text evidence="2">The sequence shown here is derived from an EMBL/GenBank/DDBJ whole genome shotgun (WGS) entry which is preliminary data.</text>
</comment>
<feature type="compositionally biased region" description="Polar residues" evidence="1">
    <location>
        <begin position="56"/>
        <end position="66"/>
    </location>
</feature>
<feature type="compositionally biased region" description="Polar residues" evidence="1">
    <location>
        <begin position="1392"/>
        <end position="1412"/>
    </location>
</feature>
<feature type="compositionally biased region" description="Basic and acidic residues" evidence="1">
    <location>
        <begin position="787"/>
        <end position="798"/>
    </location>
</feature>
<feature type="compositionally biased region" description="Pro residues" evidence="1">
    <location>
        <begin position="1997"/>
        <end position="2006"/>
    </location>
</feature>
<feature type="compositionally biased region" description="Polar residues" evidence="1">
    <location>
        <begin position="1838"/>
        <end position="1851"/>
    </location>
</feature>
<feature type="region of interest" description="Disordered" evidence="1">
    <location>
        <begin position="1519"/>
        <end position="1541"/>
    </location>
</feature>
<feature type="compositionally biased region" description="Basic and acidic residues" evidence="1">
    <location>
        <begin position="705"/>
        <end position="718"/>
    </location>
</feature>
<feature type="compositionally biased region" description="Low complexity" evidence="1">
    <location>
        <begin position="249"/>
        <end position="287"/>
    </location>
</feature>
<feature type="compositionally biased region" description="Low complexity" evidence="1">
    <location>
        <begin position="1137"/>
        <end position="1151"/>
    </location>
</feature>